<dbReference type="RefSeq" id="XP_028470209.1">
    <property type="nucleotide sequence ID" value="XM_028614694.1"/>
</dbReference>
<feature type="compositionally biased region" description="Pro residues" evidence="1">
    <location>
        <begin position="162"/>
        <end position="173"/>
    </location>
</feature>
<gene>
    <name evidence="2" type="ORF">SODALDRAFT_374742</name>
</gene>
<name>A0A3N2Q6I6_SODAK</name>
<dbReference type="AlphaFoldDB" id="A0A3N2Q6I6"/>
<feature type="compositionally biased region" description="Basic residues" evidence="1">
    <location>
        <begin position="149"/>
        <end position="158"/>
    </location>
</feature>
<protein>
    <submittedName>
        <fullName evidence="2">Uncharacterized protein</fullName>
    </submittedName>
</protein>
<organism evidence="2 3">
    <name type="scientific">Sodiomyces alkalinus (strain CBS 110278 / VKM F-3762 / F11)</name>
    <name type="common">Alkaliphilic filamentous fungus</name>
    <dbReference type="NCBI Taxonomy" id="1314773"/>
    <lineage>
        <taxon>Eukaryota</taxon>
        <taxon>Fungi</taxon>
        <taxon>Dikarya</taxon>
        <taxon>Ascomycota</taxon>
        <taxon>Pezizomycotina</taxon>
        <taxon>Sordariomycetes</taxon>
        <taxon>Hypocreomycetidae</taxon>
        <taxon>Glomerellales</taxon>
        <taxon>Plectosphaerellaceae</taxon>
        <taxon>Sodiomyces</taxon>
    </lineage>
</organism>
<feature type="region of interest" description="Disordered" evidence="1">
    <location>
        <begin position="57"/>
        <end position="81"/>
    </location>
</feature>
<proteinExistence type="predicted"/>
<reference evidence="2 3" key="1">
    <citation type="journal article" date="2018" name="Mol. Ecol.">
        <title>The obligate alkalophilic soda-lake fungus Sodiomyces alkalinus has shifted to a protein diet.</title>
        <authorList>
            <person name="Grum-Grzhimaylo A.A."/>
            <person name="Falkoski D.L."/>
            <person name="van den Heuvel J."/>
            <person name="Valero-Jimenez C.A."/>
            <person name="Min B."/>
            <person name="Choi I.G."/>
            <person name="Lipzen A."/>
            <person name="Daum C.G."/>
            <person name="Aanen D.K."/>
            <person name="Tsang A."/>
            <person name="Henrissat B."/>
            <person name="Bilanenko E.N."/>
            <person name="de Vries R.P."/>
            <person name="van Kan J.A.L."/>
            <person name="Grigoriev I.V."/>
            <person name="Debets A.J.M."/>
        </authorList>
    </citation>
    <scope>NUCLEOTIDE SEQUENCE [LARGE SCALE GENOMIC DNA]</scope>
    <source>
        <strain evidence="2 3">F11</strain>
    </source>
</reference>
<dbReference type="EMBL" id="ML119051">
    <property type="protein sequence ID" value="ROT42403.1"/>
    <property type="molecule type" value="Genomic_DNA"/>
</dbReference>
<feature type="region of interest" description="Disordered" evidence="1">
    <location>
        <begin position="138"/>
        <end position="186"/>
    </location>
</feature>
<keyword evidence="3" id="KW-1185">Reference proteome</keyword>
<evidence type="ECO:0000313" key="3">
    <source>
        <dbReference type="Proteomes" id="UP000272025"/>
    </source>
</evidence>
<evidence type="ECO:0000313" key="2">
    <source>
        <dbReference type="EMBL" id="ROT42403.1"/>
    </source>
</evidence>
<dbReference type="Proteomes" id="UP000272025">
    <property type="component" value="Unassembled WGS sequence"/>
</dbReference>
<dbReference type="GeneID" id="39583172"/>
<sequence length="186" mass="20523">MWEQSVGHVRGLFWPFLGSLPVKLTSITATTNKISSLFNLVAYSRLRFNDLIDECNRHPTPSGSHQPSARHPPAIDDSYSSRSISRTACPVNMRCSLAAEPGAELTRRRDSSTKITNMRIQIHQPLPDAKELTPLAGIAASRPPSRPPRLGRRGHFRRPNPLAKPSPSPPTPALTPSRRALEQIVS</sequence>
<accession>A0A3N2Q6I6</accession>
<evidence type="ECO:0000256" key="1">
    <source>
        <dbReference type="SAM" id="MobiDB-lite"/>
    </source>
</evidence>